<accession>A0ACC2XM26</accession>
<dbReference type="EMBL" id="JASBWV010000009">
    <property type="protein sequence ID" value="KAJ9124670.1"/>
    <property type="molecule type" value="Genomic_DNA"/>
</dbReference>
<sequence>MEQWSDEIELLPETQRFGNRAFRKYITLVEDRLPTFLPTPPEITSHILPLLLQSHAIGHPVRLDYGSGHELSFVLSLFVMVRMGYIGHLRTGTEEVEDGEAEEDDLVLRVFPRYVYTCTDITPPQALDRAREAAKNPTVAVTDLWTISLSRIFEFKTGPFFEHSMYQEEVLGKRVVVQHLFLDEYTWGPDIKSGTGQLAEDREASAVLPGNGNGMEATKAPWAR</sequence>
<keyword evidence="2" id="KW-1185">Reference proteome</keyword>
<organism evidence="1 2">
    <name type="scientific">Naganishia onofrii</name>
    <dbReference type="NCBI Taxonomy" id="1851511"/>
    <lineage>
        <taxon>Eukaryota</taxon>
        <taxon>Fungi</taxon>
        <taxon>Dikarya</taxon>
        <taxon>Basidiomycota</taxon>
        <taxon>Agaricomycotina</taxon>
        <taxon>Tremellomycetes</taxon>
        <taxon>Filobasidiales</taxon>
        <taxon>Filobasidiaceae</taxon>
        <taxon>Naganishia</taxon>
    </lineage>
</organism>
<name>A0ACC2XM26_9TREE</name>
<dbReference type="Proteomes" id="UP001234202">
    <property type="component" value="Unassembled WGS sequence"/>
</dbReference>
<reference evidence="1" key="1">
    <citation type="submission" date="2023-04" db="EMBL/GenBank/DDBJ databases">
        <title>Draft Genome sequencing of Naganishia species isolated from polar environments using Oxford Nanopore Technology.</title>
        <authorList>
            <person name="Leo P."/>
            <person name="Venkateswaran K."/>
        </authorList>
    </citation>
    <scope>NUCLEOTIDE SEQUENCE</scope>
    <source>
        <strain evidence="1">DBVPG 5303</strain>
    </source>
</reference>
<comment type="caution">
    <text evidence="1">The sequence shown here is derived from an EMBL/GenBank/DDBJ whole genome shotgun (WGS) entry which is preliminary data.</text>
</comment>
<gene>
    <name evidence="1" type="ORF">QFC24_003037</name>
</gene>
<evidence type="ECO:0000313" key="1">
    <source>
        <dbReference type="EMBL" id="KAJ9124670.1"/>
    </source>
</evidence>
<proteinExistence type="predicted"/>
<protein>
    <submittedName>
        <fullName evidence="1">Uncharacterized protein</fullName>
    </submittedName>
</protein>
<evidence type="ECO:0000313" key="2">
    <source>
        <dbReference type="Proteomes" id="UP001234202"/>
    </source>
</evidence>